<keyword evidence="1" id="KW-0472">Membrane</keyword>
<dbReference type="InterPro" id="IPR011674">
    <property type="entry name" value="DUF1616"/>
</dbReference>
<sequence length="153" mass="16987">MKIKIGNGLLPLNLLVILLVVVIIFTPSVVLRIVLGLPFVLFFPGYVLMAVLFPKREGLGGIERVALSFGISIAVVPLIGLILNYTWWGITLESTLYSIASFIFVVSIIAWVRRRRLPEEERFNIEFQLRLPGWGGGAWDKVLSVVLVVAILG</sequence>
<dbReference type="AlphaFoldDB" id="X1HZ92"/>
<evidence type="ECO:0000256" key="1">
    <source>
        <dbReference type="SAM" id="Phobius"/>
    </source>
</evidence>
<accession>X1HZ92</accession>
<feature type="transmembrane region" description="Helical" evidence="1">
    <location>
        <begin position="12"/>
        <end position="30"/>
    </location>
</feature>
<reference evidence="3" key="1">
    <citation type="journal article" date="2014" name="Front. Microbiol.">
        <title>High frequency of phylogenetically diverse reductive dehalogenase-homologous genes in deep subseafloor sedimentary metagenomes.</title>
        <authorList>
            <person name="Kawai M."/>
            <person name="Futagami T."/>
            <person name="Toyoda A."/>
            <person name="Takaki Y."/>
            <person name="Nishi S."/>
            <person name="Hori S."/>
            <person name="Arai W."/>
            <person name="Tsubouchi T."/>
            <person name="Morono Y."/>
            <person name="Uchiyama I."/>
            <person name="Ito T."/>
            <person name="Fujiyama A."/>
            <person name="Inagaki F."/>
            <person name="Takami H."/>
        </authorList>
    </citation>
    <scope>NUCLEOTIDE SEQUENCE</scope>
    <source>
        <strain evidence="3">Expedition CK06-06</strain>
    </source>
</reference>
<keyword evidence="1" id="KW-0812">Transmembrane</keyword>
<name>X1HZ92_9ZZZZ</name>
<dbReference type="EMBL" id="BARU01034241">
    <property type="protein sequence ID" value="GAH62390.1"/>
    <property type="molecule type" value="Genomic_DNA"/>
</dbReference>
<dbReference type="Pfam" id="PF07760">
    <property type="entry name" value="DUF1616"/>
    <property type="match status" value="1"/>
</dbReference>
<feature type="transmembrane region" description="Helical" evidence="1">
    <location>
        <begin position="36"/>
        <end position="53"/>
    </location>
</feature>
<feature type="non-terminal residue" evidence="3">
    <location>
        <position position="153"/>
    </location>
</feature>
<protein>
    <recommendedName>
        <fullName evidence="2">DUF1616 domain-containing protein</fullName>
    </recommendedName>
</protein>
<evidence type="ECO:0000259" key="2">
    <source>
        <dbReference type="Pfam" id="PF07760"/>
    </source>
</evidence>
<feature type="transmembrane region" description="Helical" evidence="1">
    <location>
        <begin position="94"/>
        <end position="112"/>
    </location>
</feature>
<comment type="caution">
    <text evidence="3">The sequence shown here is derived from an EMBL/GenBank/DDBJ whole genome shotgun (WGS) entry which is preliminary data.</text>
</comment>
<feature type="domain" description="DUF1616" evidence="2">
    <location>
        <begin position="14"/>
        <end position="152"/>
    </location>
</feature>
<feature type="transmembrane region" description="Helical" evidence="1">
    <location>
        <begin position="65"/>
        <end position="88"/>
    </location>
</feature>
<proteinExistence type="predicted"/>
<organism evidence="3">
    <name type="scientific">marine sediment metagenome</name>
    <dbReference type="NCBI Taxonomy" id="412755"/>
    <lineage>
        <taxon>unclassified sequences</taxon>
        <taxon>metagenomes</taxon>
        <taxon>ecological metagenomes</taxon>
    </lineage>
</organism>
<evidence type="ECO:0000313" key="3">
    <source>
        <dbReference type="EMBL" id="GAH62390.1"/>
    </source>
</evidence>
<gene>
    <name evidence="3" type="ORF">S03H2_53777</name>
</gene>
<keyword evidence="1" id="KW-1133">Transmembrane helix</keyword>